<organism evidence="1">
    <name type="scientific">Clandestinovirus</name>
    <dbReference type="NCBI Taxonomy" id="2831644"/>
    <lineage>
        <taxon>Viruses</taxon>
    </lineage>
</organism>
<sequence>MSFPSVSSVKSTGYSYDGIRLPQNMQVKSLRVGHLKADYSIVNPAITNAVVATGAFTGSVTARLSFLGDGDRVAFALNPIPTTASAGASAITVAALIPAKFRPVVSKTYFARGFDNSTAATLLITVATTGNVTITVGAAGANFQSTGNLSMDSFSGSYSLRA</sequence>
<proteinExistence type="predicted"/>
<dbReference type="EMBL" id="MZ420154">
    <property type="protein sequence ID" value="QYA18656.1"/>
    <property type="molecule type" value="Genomic_DNA"/>
</dbReference>
<accession>A0A8F8KP04</accession>
<gene>
    <name evidence="1" type="ORF">KOM_12_388</name>
</gene>
<evidence type="ECO:0000313" key="1">
    <source>
        <dbReference type="EMBL" id="QYA18656.1"/>
    </source>
</evidence>
<reference evidence="1" key="1">
    <citation type="submission" date="2021-06" db="EMBL/GenBank/DDBJ databases">
        <authorList>
            <person name="Rolland C."/>
        </authorList>
    </citation>
    <scope>NUCLEOTIDE SEQUENCE</scope>
    <source>
        <strain evidence="1">347.936635</strain>
    </source>
</reference>
<protein>
    <submittedName>
        <fullName evidence="1">Uncharacterized protein</fullName>
    </submittedName>
</protein>
<name>A0A8F8KP04_9VIRU</name>